<dbReference type="SUPFAM" id="SSF52096">
    <property type="entry name" value="ClpP/crotonase"/>
    <property type="match status" value="1"/>
</dbReference>
<evidence type="ECO:0000256" key="3">
    <source>
        <dbReference type="RuleBase" id="RU003707"/>
    </source>
</evidence>
<dbReference type="InterPro" id="IPR029045">
    <property type="entry name" value="ClpP/crotonase-like_dom_sf"/>
</dbReference>
<reference evidence="4" key="1">
    <citation type="submission" date="2014-11" db="EMBL/GenBank/DDBJ databases">
        <authorList>
            <person name="Tripathy S."/>
        </authorList>
    </citation>
    <scope>NUCLEOTIDE SEQUENCE</scope>
</reference>
<dbReference type="PROSITE" id="PS00166">
    <property type="entry name" value="ENOYL_COA_HYDRATASE"/>
    <property type="match status" value="1"/>
</dbReference>
<dbReference type="InterPro" id="IPR018376">
    <property type="entry name" value="Enoyl-CoA_hyd/isom_CS"/>
</dbReference>
<dbReference type="PANTHER" id="PTHR11941:SF54">
    <property type="entry name" value="ENOYL-COA HYDRATASE, MITOCHONDRIAL"/>
    <property type="match status" value="1"/>
</dbReference>
<proteinExistence type="inferred from homology"/>
<organism evidence="4">
    <name type="scientific">uncultured Poseidoniia archaeon</name>
    <dbReference type="NCBI Taxonomy" id="1697135"/>
    <lineage>
        <taxon>Archaea</taxon>
        <taxon>Methanobacteriati</taxon>
        <taxon>Thermoplasmatota</taxon>
        <taxon>Candidatus Poseidoniia</taxon>
        <taxon>environmental samples</taxon>
    </lineage>
</organism>
<dbReference type="PANTHER" id="PTHR11941">
    <property type="entry name" value="ENOYL-COA HYDRATASE-RELATED"/>
    <property type="match status" value="1"/>
</dbReference>
<evidence type="ECO:0008006" key="5">
    <source>
        <dbReference type="Google" id="ProtNLM"/>
    </source>
</evidence>
<dbReference type="AlphaFoldDB" id="A0A0R7K1Z7"/>
<evidence type="ECO:0000256" key="1">
    <source>
        <dbReference type="ARBA" id="ARBA00005254"/>
    </source>
</evidence>
<dbReference type="Gene3D" id="3.90.226.10">
    <property type="entry name" value="2-enoyl-CoA Hydratase, Chain A, domain 1"/>
    <property type="match status" value="1"/>
</dbReference>
<dbReference type="GO" id="GO:0006635">
    <property type="term" value="P:fatty acid beta-oxidation"/>
    <property type="evidence" value="ECO:0007669"/>
    <property type="project" value="TreeGrafter"/>
</dbReference>
<evidence type="ECO:0000313" key="4">
    <source>
        <dbReference type="EMBL" id="AKQ06038.1"/>
    </source>
</evidence>
<reference evidence="4" key="2">
    <citation type="journal article" date="2015" name="ISME J.">
        <title>A new class of marine Euryarchaeota group II from the Mediterranean deep chlorophyll maximum.</title>
        <authorList>
            <person name="Martin-Cuadrado A.B."/>
            <person name="Garcia-Heredia I."/>
            <person name="Molto A.G."/>
            <person name="Lopez-Ubeda R."/>
            <person name="Kimes N."/>
            <person name="Lopez-Garcia P."/>
            <person name="Moreira D."/>
            <person name="Rodriguez-Valera F."/>
        </authorList>
    </citation>
    <scope>NUCLEOTIDE SEQUENCE</scope>
</reference>
<protein>
    <recommendedName>
        <fullName evidence="5">Enoyl-CoA hydratase/isomerase family protein</fullName>
    </recommendedName>
</protein>
<dbReference type="CDD" id="cd06558">
    <property type="entry name" value="crotonase-like"/>
    <property type="match status" value="1"/>
</dbReference>
<keyword evidence="2" id="KW-0456">Lyase</keyword>
<sequence>MTITVEHLSKGVSLVTLSAETSRNGLNMESMKSMSDIMGDLLEDSSIKSIIMTGSGKFFCSGADIDSFASAIDNGNIADLVGGLTSLLHPMQLKIRASEKIFIAAINGSAAGGGLGLALCADYRVCVPEAKLAAAFFSLGLSPDGGTTWLLPRLVGTQKAKKFFFNNEVWNGNKALEYGAVDELVESEELIESAIKVAEKWGSWAESSRRSTKQLIDASTSTFMETQLEFEKLLITNSSLTPDFVEGVSSFLDKRNPNFGEE</sequence>
<accession>A0A0R7K1Z7</accession>
<dbReference type="GO" id="GO:0016829">
    <property type="term" value="F:lyase activity"/>
    <property type="evidence" value="ECO:0007669"/>
    <property type="project" value="UniProtKB-KW"/>
</dbReference>
<dbReference type="InterPro" id="IPR001753">
    <property type="entry name" value="Enoyl-CoA_hydra/iso"/>
</dbReference>
<dbReference type="Gene3D" id="1.10.12.10">
    <property type="entry name" value="Lyase 2-enoyl-coa Hydratase, Chain A, domain 2"/>
    <property type="match status" value="1"/>
</dbReference>
<dbReference type="Pfam" id="PF00378">
    <property type="entry name" value="ECH_1"/>
    <property type="match status" value="1"/>
</dbReference>
<comment type="similarity">
    <text evidence="1 3">Belongs to the enoyl-CoA hydratase/isomerase family.</text>
</comment>
<name>A0A0R7K1Z7_9ARCH</name>
<dbReference type="EMBL" id="KP211915">
    <property type="protein sequence ID" value="AKQ06038.1"/>
    <property type="molecule type" value="Genomic_DNA"/>
</dbReference>
<dbReference type="InterPro" id="IPR014748">
    <property type="entry name" value="Enoyl-CoA_hydra_C"/>
</dbReference>
<evidence type="ECO:0000256" key="2">
    <source>
        <dbReference type="ARBA" id="ARBA00023239"/>
    </source>
</evidence>